<dbReference type="InterPro" id="IPR023395">
    <property type="entry name" value="MCP_dom_sf"/>
</dbReference>
<dbReference type="EMBL" id="LNYV01000013">
    <property type="protein sequence ID" value="KTD58609.1"/>
    <property type="molecule type" value="Genomic_DNA"/>
</dbReference>
<dbReference type="OrthoDB" id="5647561at2"/>
<protein>
    <recommendedName>
        <fullName evidence="6">Mitochondrial carrier protein</fullName>
    </recommendedName>
</protein>
<evidence type="ECO:0000256" key="3">
    <source>
        <dbReference type="ARBA" id="ARBA00023136"/>
    </source>
</evidence>
<accession>A0A0W0YP17</accession>
<evidence type="ECO:0000256" key="2">
    <source>
        <dbReference type="ARBA" id="ARBA00022692"/>
    </source>
</evidence>
<gene>
    <name evidence="4" type="ORF">Lsai_1216</name>
</gene>
<keyword evidence="2" id="KW-0812">Transmembrane</keyword>
<comment type="subcellular location">
    <subcellularLocation>
        <location evidence="1">Membrane</location>
    </subcellularLocation>
</comment>
<dbReference type="AlphaFoldDB" id="A0A0W0YP17"/>
<dbReference type="GO" id="GO:0016020">
    <property type="term" value="C:membrane"/>
    <property type="evidence" value="ECO:0007669"/>
    <property type="project" value="UniProtKB-SubCell"/>
</dbReference>
<name>A0A0W0YP17_9GAMM</name>
<dbReference type="eggNOG" id="ENOG502ZX20">
    <property type="taxonomic scope" value="Bacteria"/>
</dbReference>
<comment type="caution">
    <text evidence="4">The sequence shown here is derived from an EMBL/GenBank/DDBJ whole genome shotgun (WGS) entry which is preliminary data.</text>
</comment>
<dbReference type="Proteomes" id="UP000054621">
    <property type="component" value="Unassembled WGS sequence"/>
</dbReference>
<evidence type="ECO:0000313" key="4">
    <source>
        <dbReference type="EMBL" id="KTD58609.1"/>
    </source>
</evidence>
<proteinExistence type="predicted"/>
<dbReference type="Gene3D" id="1.50.40.10">
    <property type="entry name" value="Mitochondrial carrier domain"/>
    <property type="match status" value="1"/>
</dbReference>
<dbReference type="PATRIC" id="fig|28087.4.peg.1298"/>
<reference evidence="4 5" key="1">
    <citation type="submission" date="2015-11" db="EMBL/GenBank/DDBJ databases">
        <title>Genomic analysis of 38 Legionella species identifies large and diverse effector repertoires.</title>
        <authorList>
            <person name="Burstein D."/>
            <person name="Amaro F."/>
            <person name="Zusman T."/>
            <person name="Lifshitz Z."/>
            <person name="Cohen O."/>
            <person name="Gilbert J.A."/>
            <person name="Pupko T."/>
            <person name="Shuman H.A."/>
            <person name="Segal G."/>
        </authorList>
    </citation>
    <scope>NUCLEOTIDE SEQUENCE [LARGE SCALE GENOMIC DNA]</scope>
    <source>
        <strain evidence="4 5">Mt.St.Helens-4</strain>
    </source>
</reference>
<evidence type="ECO:0008006" key="6">
    <source>
        <dbReference type="Google" id="ProtNLM"/>
    </source>
</evidence>
<dbReference type="STRING" id="28087.Lsai_1216"/>
<sequence length="297" mass="32411">MKKKTEQPPSNPKPFNQEEFKENVLKGAVIGATSTTTTFGLMDKPLAQATKSVAESPKFHSQGLKWVTQQVIQANFAQIWNNSLYAHAYRAAWIHPFKGYPIALFNSCMKNTVLFPAIYLSEKALHSQLSDAENAKKYSGFLGGLATVYITTPVSVIKTRMMTDVPLNTLSASRFMSGVNAIAMRDAVQYGIYFNTLDYLKGTYGDNSLMAGVAGIVGYAFSNPLSVIGLNQKITEKPVNMAAMAGQIYKTSGVKGFYPLIGLSAFGMFARGIAISHGKKIYDALISNDQFEPGNKL</sequence>
<dbReference type="RefSeq" id="WP_027271814.1">
    <property type="nucleotide sequence ID" value="NZ_CAAAJE010000025.1"/>
</dbReference>
<evidence type="ECO:0000256" key="1">
    <source>
        <dbReference type="ARBA" id="ARBA00004370"/>
    </source>
</evidence>
<evidence type="ECO:0000313" key="5">
    <source>
        <dbReference type="Proteomes" id="UP000054621"/>
    </source>
</evidence>
<keyword evidence="3" id="KW-0472">Membrane</keyword>
<organism evidence="4 5">
    <name type="scientific">Legionella sainthelensi</name>
    <dbReference type="NCBI Taxonomy" id="28087"/>
    <lineage>
        <taxon>Bacteria</taxon>
        <taxon>Pseudomonadati</taxon>
        <taxon>Pseudomonadota</taxon>
        <taxon>Gammaproteobacteria</taxon>
        <taxon>Legionellales</taxon>
        <taxon>Legionellaceae</taxon>
        <taxon>Legionella</taxon>
    </lineage>
</organism>
<dbReference type="SUPFAM" id="SSF103506">
    <property type="entry name" value="Mitochondrial carrier"/>
    <property type="match status" value="1"/>
</dbReference>